<comment type="caution">
    <text evidence="2">The sequence shown here is derived from an EMBL/GenBank/DDBJ whole genome shotgun (WGS) entry which is preliminary data.</text>
</comment>
<protein>
    <submittedName>
        <fullName evidence="2">Fimbrial chaperone protein SefB</fullName>
    </submittedName>
</protein>
<gene>
    <name evidence="2" type="ORF">G9360_004160</name>
</gene>
<feature type="non-terminal residue" evidence="2">
    <location>
        <position position="29"/>
    </location>
</feature>
<feature type="transmembrane region" description="Helical" evidence="1">
    <location>
        <begin position="7"/>
        <end position="24"/>
    </location>
</feature>
<keyword evidence="1" id="KW-0812">Transmembrane</keyword>
<evidence type="ECO:0000313" key="2">
    <source>
        <dbReference type="EMBL" id="HAF7902657.1"/>
    </source>
</evidence>
<keyword evidence="1" id="KW-0472">Membrane</keyword>
<dbReference type="EMBL" id="DAAWHJ010000062">
    <property type="protein sequence ID" value="HAF7902657.1"/>
    <property type="molecule type" value="Genomic_DNA"/>
</dbReference>
<sequence length="29" mass="3563">MYILNKFIRRTVIFFFFCYLPIASSESKK</sequence>
<organism evidence="2">
    <name type="scientific">Salmonella enterica</name>
    <name type="common">Salmonella choleraesuis</name>
    <dbReference type="NCBI Taxonomy" id="28901"/>
    <lineage>
        <taxon>Bacteria</taxon>
        <taxon>Pseudomonadati</taxon>
        <taxon>Pseudomonadota</taxon>
        <taxon>Gammaproteobacteria</taxon>
        <taxon>Enterobacterales</taxon>
        <taxon>Enterobacteriaceae</taxon>
        <taxon>Salmonella</taxon>
    </lineage>
</organism>
<keyword evidence="1" id="KW-1133">Transmembrane helix</keyword>
<evidence type="ECO:0000256" key="1">
    <source>
        <dbReference type="SAM" id="Phobius"/>
    </source>
</evidence>
<reference evidence="2" key="1">
    <citation type="journal article" date="2018" name="Genome Biol.">
        <title>SKESA: strategic k-mer extension for scrupulous assemblies.</title>
        <authorList>
            <person name="Souvorov A."/>
            <person name="Agarwala R."/>
            <person name="Lipman D.J."/>
        </authorList>
    </citation>
    <scope>NUCLEOTIDE SEQUENCE</scope>
    <source>
        <strain evidence="2">15-5639</strain>
    </source>
</reference>
<accession>A0A752Z1M3</accession>
<dbReference type="AlphaFoldDB" id="A0A752Z1M3"/>
<proteinExistence type="predicted"/>
<reference evidence="2" key="2">
    <citation type="submission" date="2018-07" db="EMBL/GenBank/DDBJ databases">
        <authorList>
            <consortium name="NCBI Pathogen Detection Project"/>
        </authorList>
    </citation>
    <scope>NUCLEOTIDE SEQUENCE</scope>
    <source>
        <strain evidence="2">15-5639</strain>
    </source>
</reference>
<name>A0A752Z1M3_SALER</name>